<feature type="domain" description="PucR C-terminal helix-turn-helix" evidence="1">
    <location>
        <begin position="235"/>
        <end position="292"/>
    </location>
</feature>
<accession>A0A1H9YW29</accession>
<keyword evidence="3" id="KW-1185">Reference proteome</keyword>
<name>A0A1H9YW29_9BACI</name>
<evidence type="ECO:0000313" key="2">
    <source>
        <dbReference type="EMBL" id="SES72888.1"/>
    </source>
</evidence>
<dbReference type="RefSeq" id="WP_093131250.1">
    <property type="nucleotide sequence ID" value="NZ_FOHJ01000001.1"/>
</dbReference>
<sequence length="296" mass="35224">MNWKKMRALYPSLVLWEPDLEVDYSTYNWFKREDGRVFGIQRTQLSDYDETVLNAIFTRVQVTKRARTKREVLWEQALFGEEAGEMLDIDTFRLIFFEIDCRTGDLSLIEEGLKAIFFEPMPLLWLSHDTGVIVEEFHEKENEMVDLDEVIETIMSDLYVNLHFFVGERMTDVKSVKYQFQWMKKVACFSFQRLAKDVMYVKDILPYLLVNHLDKDEREYVSAILLKEVREEKELLQTIQTYLESNSNVTEAAKKMYMHRNSLQYRIDKFIEITNIDIRTFEGAVTTYLALKMLDV</sequence>
<dbReference type="OrthoDB" id="9792148at2"/>
<evidence type="ECO:0000259" key="1">
    <source>
        <dbReference type="Pfam" id="PF13556"/>
    </source>
</evidence>
<dbReference type="InterPro" id="IPR051448">
    <property type="entry name" value="CdaR-like_regulators"/>
</dbReference>
<organism evidence="2 3">
    <name type="scientific">Salinibacillus kushneri</name>
    <dbReference type="NCBI Taxonomy" id="237682"/>
    <lineage>
        <taxon>Bacteria</taxon>
        <taxon>Bacillati</taxon>
        <taxon>Bacillota</taxon>
        <taxon>Bacilli</taxon>
        <taxon>Bacillales</taxon>
        <taxon>Bacillaceae</taxon>
        <taxon>Salinibacillus</taxon>
    </lineage>
</organism>
<dbReference type="SUPFAM" id="SSF46689">
    <property type="entry name" value="Homeodomain-like"/>
    <property type="match status" value="1"/>
</dbReference>
<reference evidence="3" key="1">
    <citation type="submission" date="2016-10" db="EMBL/GenBank/DDBJ databases">
        <authorList>
            <person name="Varghese N."/>
            <person name="Submissions S."/>
        </authorList>
    </citation>
    <scope>NUCLEOTIDE SEQUENCE [LARGE SCALE GENOMIC DNA]</scope>
    <source>
        <strain evidence="3">CGMCC 1.3566</strain>
    </source>
</reference>
<dbReference type="AlphaFoldDB" id="A0A1H9YW29"/>
<gene>
    <name evidence="2" type="ORF">SAMN05421676_101302</name>
</gene>
<proteinExistence type="predicted"/>
<protein>
    <submittedName>
        <fullName evidence="2">PucR C-terminal helix-turn-helix domain-containing protein</fullName>
    </submittedName>
</protein>
<dbReference type="Proteomes" id="UP000199095">
    <property type="component" value="Unassembled WGS sequence"/>
</dbReference>
<dbReference type="Gene3D" id="1.10.10.2840">
    <property type="entry name" value="PucR C-terminal helix-turn-helix domain"/>
    <property type="match status" value="1"/>
</dbReference>
<dbReference type="InterPro" id="IPR025736">
    <property type="entry name" value="PucR_C-HTH_dom"/>
</dbReference>
<dbReference type="InterPro" id="IPR009057">
    <property type="entry name" value="Homeodomain-like_sf"/>
</dbReference>
<evidence type="ECO:0000313" key="3">
    <source>
        <dbReference type="Proteomes" id="UP000199095"/>
    </source>
</evidence>
<dbReference type="PANTHER" id="PTHR33744:SF15">
    <property type="entry name" value="CARBOHYDRATE DIACID REGULATOR"/>
    <property type="match status" value="1"/>
</dbReference>
<dbReference type="EMBL" id="FOHJ01000001">
    <property type="protein sequence ID" value="SES72888.1"/>
    <property type="molecule type" value="Genomic_DNA"/>
</dbReference>
<dbReference type="STRING" id="237682.SAMN05421676_101302"/>
<dbReference type="InterPro" id="IPR042070">
    <property type="entry name" value="PucR_C-HTH_sf"/>
</dbReference>
<dbReference type="PANTHER" id="PTHR33744">
    <property type="entry name" value="CARBOHYDRATE DIACID REGULATOR"/>
    <property type="match status" value="1"/>
</dbReference>
<dbReference type="Pfam" id="PF13556">
    <property type="entry name" value="HTH_30"/>
    <property type="match status" value="1"/>
</dbReference>